<dbReference type="InterPro" id="IPR012334">
    <property type="entry name" value="Pectin_lyas_fold"/>
</dbReference>
<keyword evidence="3" id="KW-1230">Viral tail fiber protein</keyword>
<reference evidence="18 19" key="2">
    <citation type="journal article" date="1999" name="Microbiology">
        <title>The Shigella flexneri bacteriophage Sf6 tailspike protein (TSP)/endorhamnosidase is related to the bacteriophage P22 TSP and has a motif common to exo- and endoglycanases, and C-5 epimerases.</title>
        <authorList>
            <person name="Chua J.E."/>
            <person name="Manning P.A."/>
            <person name="Morona R."/>
        </authorList>
    </citation>
    <scope>NUCLEOTIDE SEQUENCE [LARGE SCALE GENOMIC DNA]</scope>
</reference>
<evidence type="ECO:0000256" key="1">
    <source>
        <dbReference type="ARBA" id="ARBA00004328"/>
    </source>
</evidence>
<feature type="domain" description="Tail spike protein-like C-terminal" evidence="17">
    <location>
        <begin position="552"/>
        <end position="623"/>
    </location>
</feature>
<dbReference type="EMDB" id="EMD-26582"/>
<evidence type="ECO:0000259" key="17">
    <source>
        <dbReference type="Pfam" id="PF21519"/>
    </source>
</evidence>
<protein>
    <recommendedName>
        <fullName evidence="12">Tail spike protein</fullName>
    </recommendedName>
    <alternativeName>
        <fullName evidence="14">Endo-1,3-alpha-L-rhamnosidase</fullName>
    </alternativeName>
    <alternativeName>
        <fullName evidence="13">Endorhamnosidase</fullName>
    </alternativeName>
</protein>
<proteinExistence type="inferred from homology"/>
<evidence type="ECO:0000256" key="10">
    <source>
        <dbReference type="ARBA" id="ARBA00023296"/>
    </source>
</evidence>
<dbReference type="RefSeq" id="NP_958190.1">
    <property type="nucleotide sequence ID" value="NC_005344.1"/>
</dbReference>
<dbReference type="GO" id="GO:0019062">
    <property type="term" value="P:virion attachment to host cell"/>
    <property type="evidence" value="ECO:0007669"/>
    <property type="project" value="UniProtKB-KW"/>
</dbReference>
<evidence type="ECO:0000256" key="4">
    <source>
        <dbReference type="ARBA" id="ARBA00022717"/>
    </source>
</evidence>
<evidence type="ECO:0000256" key="8">
    <source>
        <dbReference type="ARBA" id="ARBA00022844"/>
    </source>
</evidence>
<dbReference type="KEGG" id="vg:2716652"/>
<dbReference type="InterPro" id="IPR011050">
    <property type="entry name" value="Pectin_lyase_fold/virulence"/>
</dbReference>
<evidence type="ECO:0000256" key="7">
    <source>
        <dbReference type="ARBA" id="ARBA00022804"/>
    </source>
</evidence>
<evidence type="ECO:0000313" key="19">
    <source>
        <dbReference type="Proteomes" id="UP000000846"/>
    </source>
</evidence>
<gene>
    <name evidence="18" type="primary">14</name>
</gene>
<keyword evidence="4" id="KW-1235">Degradation of host cell envelope components during virus entry</keyword>
<keyword evidence="9" id="KW-0326">Glycosidase</keyword>
<dbReference type="Gene3D" id="2.170.14.10">
    <property type="entry name" value="Phage P22 tailspike-like, N-terminal domain"/>
    <property type="match status" value="1"/>
</dbReference>
<dbReference type="Pfam" id="PF09008">
    <property type="entry name" value="Head_binding"/>
    <property type="match status" value="1"/>
</dbReference>
<keyword evidence="5" id="KW-1227">Viral tail protein</keyword>
<evidence type="ECO:0000256" key="5">
    <source>
        <dbReference type="ARBA" id="ARBA00022732"/>
    </source>
</evidence>
<dbReference type="EMBL" id="AF547987">
    <property type="protein sequence ID" value="AAQ12204.1"/>
    <property type="molecule type" value="Genomic_DNA"/>
</dbReference>
<accession>Q716G1</accession>
<dbReference type="FunFam" id="2.170.14.10:FF:000001">
    <property type="entry name" value="Tail spike protein"/>
    <property type="match status" value="1"/>
</dbReference>
<sequence length="623" mass="67066">MTDIITNVVIGMPSQLFTMARSFKAVANGKIYIGKIDTDPVNPENQIQVYVENEDGSHVPVSQPIVINAAGYPVYNGQIAKFVTEQGHSMAVYDAYGSQQFYFQNVLKYDPDQFGPDLIEQLAQSGKYSQDNTKGDAMIGVKQPLPKAVLRTQHDKNKEAISILDFGVIDDGVTDNYQAIQNAIDAVASLPSGGELFIPASNQAVGYIVGSTLLIPGGVNIRGVGKASQLRAKSGLTGSVLRLSYDSDTIGRYLRNIRVTGNNTCNGIDTNITAEDSVIRQVYGWVFDNVMVNEVETAYLMQGLWHSKFIACQAGTCRVGLHFLGQCVSVSVSSCHFSRGNYSADESFGIRIQPQTYAWSSEAVRSEAIILDSETMCIGFKNAVYVHDCLDLHMEQLDLDYCGSTGVVIENVNGGFSFSNSWIAADADGTEQFTGIYFRTPTSTQSHKIVSGVHINTANKNTAANNQSIAIEQSAIFVFVSGCTLTGDEWAVNIVDINECVSFDKCIFNKPLRYLRSGGVSVTDCYLAGITEVQKPEGRYNTYRGCSGVPSVNGIINVPVAVGATSGSAAIPNPGNLTYRVRSLFGDPASSGDKVSVSGVTINVTRPSPVGVALPSMVEYLAI</sequence>
<keyword evidence="2" id="KW-0945">Host-virus interaction</keyword>
<dbReference type="GO" id="GO:0098994">
    <property type="term" value="P:symbiont entry into host cell via disruption of host cell envelope"/>
    <property type="evidence" value="ECO:0007669"/>
    <property type="project" value="UniProtKB-KW"/>
</dbReference>
<reference evidence="18 19" key="3">
    <citation type="journal article" date="2004" name="J. Mol. Biol.">
        <title>The chromosome of Shigella flexneri bacteriophage Sf6: complete nucleotide sequence, genetic mosaicism, and DNA packaging.</title>
        <authorList>
            <person name="Casjens S."/>
            <person name="Winn-Stapley D.A."/>
            <person name="Gilcrease E.B."/>
            <person name="Morona R."/>
            <person name="Kuhlewein C."/>
            <person name="Chua J.E."/>
            <person name="Manning P.A."/>
            <person name="Inwood W."/>
            <person name="Clark A.J."/>
        </authorList>
    </citation>
    <scope>NUCLEOTIDE SEQUENCE</scope>
</reference>
<keyword evidence="6" id="KW-0378">Hydrolase</keyword>
<keyword evidence="10" id="KW-1160">Virus entry into host cell</keyword>
<organism evidence="18 19">
    <name type="scientific">Shigella phage Sf6</name>
    <name type="common">Shigella flexneri bacteriophage VI</name>
    <name type="synonym">Bacteriophage SfVI</name>
    <dbReference type="NCBI Taxonomy" id="10761"/>
    <lineage>
        <taxon>Viruses</taxon>
        <taxon>Duplodnaviria</taxon>
        <taxon>Heunggongvirae</taxon>
        <taxon>Uroviricota</taxon>
        <taxon>Caudoviricetes</taxon>
        <taxon>Lederbergvirus</taxon>
    </lineage>
</organism>
<dbReference type="Proteomes" id="UP000000846">
    <property type="component" value="Segment"/>
</dbReference>
<dbReference type="Gene3D" id="2.160.20.10">
    <property type="entry name" value="Single-stranded right-handed beta-helix, Pectin lyase-like"/>
    <property type="match status" value="1"/>
</dbReference>
<evidence type="ECO:0000256" key="15">
    <source>
        <dbReference type="ARBA" id="ARBA00084106"/>
    </source>
</evidence>
<dbReference type="InterPro" id="IPR009093">
    <property type="entry name" value="P22_tailspike_N"/>
</dbReference>
<dbReference type="SUPFAM" id="SSF51327">
    <property type="entry name" value="Head-binding domain of phage P22 tailspike protein"/>
    <property type="match status" value="1"/>
</dbReference>
<name>Q716G1_BPSFV</name>
<evidence type="ECO:0000313" key="18">
    <source>
        <dbReference type="EMBL" id="AAQ12204.1"/>
    </source>
</evidence>
<evidence type="ECO:0000256" key="6">
    <source>
        <dbReference type="ARBA" id="ARBA00022801"/>
    </source>
</evidence>
<evidence type="ECO:0000259" key="16">
    <source>
        <dbReference type="Pfam" id="PF09008"/>
    </source>
</evidence>
<dbReference type="Pfam" id="PF21519">
    <property type="entry name" value="Tailspike_C"/>
    <property type="match status" value="1"/>
</dbReference>
<evidence type="ECO:0000256" key="2">
    <source>
        <dbReference type="ARBA" id="ARBA00022581"/>
    </source>
</evidence>
<dbReference type="InterPro" id="IPR036730">
    <property type="entry name" value="P22_tailspike_N_sf"/>
</dbReference>
<dbReference type="GO" id="GO:0098024">
    <property type="term" value="C:virus tail, fiber"/>
    <property type="evidence" value="ECO:0007669"/>
    <property type="project" value="UniProtKB-KW"/>
</dbReference>
<dbReference type="SUPFAM" id="SSF51126">
    <property type="entry name" value="Pectin lyase-like"/>
    <property type="match status" value="1"/>
</dbReference>
<keyword evidence="19" id="KW-1185">Reference proteome</keyword>
<evidence type="ECO:0000256" key="9">
    <source>
        <dbReference type="ARBA" id="ARBA00023295"/>
    </source>
</evidence>
<dbReference type="GO" id="GO:0098995">
    <property type="term" value="P:symbiont entry into host cell via disruption of host cell envelope lipopolysaccharide"/>
    <property type="evidence" value="ECO:0007669"/>
    <property type="project" value="UniProtKB-KW"/>
</dbReference>
<keyword evidence="15" id="KW-1237">Degradation of host lipopolysaccharides during virus entry</keyword>
<evidence type="ECO:0000256" key="14">
    <source>
        <dbReference type="ARBA" id="ARBA00079317"/>
    </source>
</evidence>
<reference evidence="18 19" key="1">
    <citation type="journal article" date="1991" name="Gene">
        <title>The oac gene encoding a lipopolysaccharide O-antigen acetylase maps adjacent to the integrase-encoding gene on the genome of Shigella flexneri bacteriophage Sf6.</title>
        <authorList>
            <person name="Clark C.A."/>
            <person name="Beltrame J."/>
            <person name="Manning P.A."/>
        </authorList>
    </citation>
    <scope>NUCLEOTIDE SEQUENCE [LARGE SCALE GENOMIC DNA]</scope>
</reference>
<comment type="subcellular location">
    <subcellularLocation>
        <location evidence="1">Virion</location>
    </subcellularLocation>
</comment>
<dbReference type="GO" id="GO:0052775">
    <property type="term" value="F:endo-1,3-alpha-L-rhamnosidase activity"/>
    <property type="evidence" value="ECO:0007669"/>
    <property type="project" value="UniProtKB-ARBA"/>
</dbReference>
<dbReference type="FunFam" id="2.160.20.10:FF:000189">
    <property type="entry name" value="Tail spike protein"/>
    <property type="match status" value="1"/>
</dbReference>
<dbReference type="InterPro" id="IPR049104">
    <property type="entry name" value="Tail_spike-like_C"/>
</dbReference>
<evidence type="ECO:0000256" key="13">
    <source>
        <dbReference type="ARBA" id="ARBA00075531"/>
    </source>
</evidence>
<dbReference type="OrthoDB" id="17292at10239"/>
<keyword evidence="7" id="KW-1161">Viral attachment to host cell</keyword>
<evidence type="ECO:0000256" key="11">
    <source>
        <dbReference type="ARBA" id="ARBA00061557"/>
    </source>
</evidence>
<dbReference type="EMDB" id="EMD-25106"/>
<comment type="similarity">
    <text evidence="11">Belongs to the P22likevirus tail fiber protein family.</text>
</comment>
<evidence type="ECO:0000256" key="3">
    <source>
        <dbReference type="ARBA" id="ARBA00022672"/>
    </source>
</evidence>
<feature type="domain" description="Bacteriophage P22 tailspike N-terminal" evidence="16">
    <location>
        <begin position="1"/>
        <end position="113"/>
    </location>
</feature>
<evidence type="ECO:0000256" key="12">
    <source>
        <dbReference type="ARBA" id="ARBA00072049"/>
    </source>
</evidence>
<keyword evidence="8" id="KW-0946">Virion</keyword>
<organismHost>
    <name type="scientific">Shigella flexneri</name>
    <dbReference type="NCBI Taxonomy" id="623"/>
</organismHost>